<dbReference type="PIRSF" id="PIRSF028162">
    <property type="entry name" value="BcbE_prd"/>
    <property type="match status" value="1"/>
</dbReference>
<dbReference type="Gene3D" id="3.90.550.10">
    <property type="entry name" value="Spore Coat Polysaccharide Biosynthesis Protein SpsA, Chain A"/>
    <property type="match status" value="1"/>
</dbReference>
<evidence type="ECO:0000313" key="1">
    <source>
        <dbReference type="EMBL" id="BBJ02807.1"/>
    </source>
</evidence>
<dbReference type="SUPFAM" id="SSF53448">
    <property type="entry name" value="Nucleotide-diphospho-sugar transferases"/>
    <property type="match status" value="1"/>
</dbReference>
<reference evidence="1" key="1">
    <citation type="submission" date="2019-03" db="EMBL/GenBank/DDBJ databases">
        <title>Whole genome analysis of nitrate-reducing bacteria Marinobacter hydrocarbonoclasticus YB03.</title>
        <authorList>
            <person name="Azam A.H."/>
            <person name="Yuk S.R."/>
            <person name="Kamarisima K."/>
            <person name="Miyanaga K."/>
            <person name="Tanji Y."/>
        </authorList>
    </citation>
    <scope>NUCLEOTIDE SEQUENCE</scope>
    <source>
        <strain evidence="1">YB03</strain>
    </source>
</reference>
<gene>
    <name evidence="1" type="ORF">YBY_06550</name>
</gene>
<dbReference type="InterPro" id="IPR029044">
    <property type="entry name" value="Nucleotide-diphossugar_trans"/>
</dbReference>
<proteinExistence type="predicted"/>
<protein>
    <recommendedName>
        <fullName evidence="2">Capsular biosynthesis protein</fullName>
    </recommendedName>
</protein>
<dbReference type="CDD" id="cd04183">
    <property type="entry name" value="GT2_BcE_like"/>
    <property type="match status" value="1"/>
</dbReference>
<dbReference type="AlphaFoldDB" id="A0A455W750"/>
<sequence>MIVIPMAGLSSRFFRAGYDKPKYMLEAHGKTLFDHSVLSFKKYFDSEAFLFVIRDVHDTLNFVTDRVKALGIKSYQIVTLDEETRGQAETVYLALKQSGNIDQSLTIFNIDTFRPNFTFPTESRKGSGYLEVFQGPGDHWSFVEPDPAGSGRVRRTTEKIRISDLCSTGLYHFSNCQDFIDAFELYSQMPKSQWAKGELYIAPLYNLTIKQGKNVYYHLINRDDVIFCGTPSEYQEFTASRPNTKP</sequence>
<organism evidence="1">
    <name type="scientific">Marinobacter nauticus</name>
    <name type="common">Marinobacter hydrocarbonoclasticus</name>
    <name type="synonym">Marinobacter aquaeolei</name>
    <dbReference type="NCBI Taxonomy" id="2743"/>
    <lineage>
        <taxon>Bacteria</taxon>
        <taxon>Pseudomonadati</taxon>
        <taxon>Pseudomonadota</taxon>
        <taxon>Gammaproteobacteria</taxon>
        <taxon>Pseudomonadales</taxon>
        <taxon>Marinobacteraceae</taxon>
        <taxon>Marinobacter</taxon>
    </lineage>
</organism>
<evidence type="ECO:0008006" key="2">
    <source>
        <dbReference type="Google" id="ProtNLM"/>
    </source>
</evidence>
<dbReference type="EMBL" id="AP019537">
    <property type="protein sequence ID" value="BBJ02807.1"/>
    <property type="molecule type" value="Genomic_DNA"/>
</dbReference>
<accession>A0A455W750</accession>
<name>A0A455W750_MARNT</name>
<dbReference type="InterPro" id="IPR016873">
    <property type="entry name" value="Caps_polysacc_synth_BcbE_prd"/>
</dbReference>